<dbReference type="WBParaSite" id="nRc.2.0.1.t05646-RA">
    <property type="protein sequence ID" value="nRc.2.0.1.t05646-RA"/>
    <property type="gene ID" value="nRc.2.0.1.g05646"/>
</dbReference>
<proteinExistence type="predicted"/>
<protein>
    <submittedName>
        <fullName evidence="3">Uncharacterized protein</fullName>
    </submittedName>
</protein>
<sequence>MYNCALSDCGPSFCLGTEPKGFRDVKTLTWTIHQKLITLLEMPKKKKKKSKCNKWNQSPELSDDEDPSLIPSLA</sequence>
<accession>A0A915HWD3</accession>
<dbReference type="AlphaFoldDB" id="A0A915HWD3"/>
<evidence type="ECO:0000256" key="1">
    <source>
        <dbReference type="SAM" id="MobiDB-lite"/>
    </source>
</evidence>
<name>A0A915HWD3_ROMCU</name>
<organism evidence="2 3">
    <name type="scientific">Romanomermis culicivorax</name>
    <name type="common">Nematode worm</name>
    <dbReference type="NCBI Taxonomy" id="13658"/>
    <lineage>
        <taxon>Eukaryota</taxon>
        <taxon>Metazoa</taxon>
        <taxon>Ecdysozoa</taxon>
        <taxon>Nematoda</taxon>
        <taxon>Enoplea</taxon>
        <taxon>Dorylaimia</taxon>
        <taxon>Mermithida</taxon>
        <taxon>Mermithoidea</taxon>
        <taxon>Mermithidae</taxon>
        <taxon>Romanomermis</taxon>
    </lineage>
</organism>
<reference evidence="3" key="1">
    <citation type="submission" date="2022-11" db="UniProtKB">
        <authorList>
            <consortium name="WormBaseParasite"/>
        </authorList>
    </citation>
    <scope>IDENTIFICATION</scope>
</reference>
<evidence type="ECO:0000313" key="2">
    <source>
        <dbReference type="Proteomes" id="UP000887565"/>
    </source>
</evidence>
<evidence type="ECO:0000313" key="3">
    <source>
        <dbReference type="WBParaSite" id="nRc.2.0.1.t05646-RA"/>
    </source>
</evidence>
<dbReference type="Proteomes" id="UP000887565">
    <property type="component" value="Unplaced"/>
</dbReference>
<feature type="region of interest" description="Disordered" evidence="1">
    <location>
        <begin position="44"/>
        <end position="74"/>
    </location>
</feature>
<keyword evidence="2" id="KW-1185">Reference proteome</keyword>